<feature type="compositionally biased region" description="Low complexity" evidence="1">
    <location>
        <begin position="84"/>
        <end position="104"/>
    </location>
</feature>
<feature type="region of interest" description="Disordered" evidence="1">
    <location>
        <begin position="70"/>
        <end position="104"/>
    </location>
</feature>
<comment type="caution">
    <text evidence="2">The sequence shown here is derived from an EMBL/GenBank/DDBJ whole genome shotgun (WGS) entry which is preliminary data.</text>
</comment>
<accession>A0A6G1EUV0</accession>
<keyword evidence="3" id="KW-1185">Reference proteome</keyword>
<dbReference type="AlphaFoldDB" id="A0A6G1EUV0"/>
<sequence length="471" mass="47707">MATEAAPLPHLFPSFSSPPLSRHHLAELRIEPAHLAVTFSAPCAAARKKRRCLLPPSSPRKKVLLELHPFGALPPLSPTPSTPPRGGSPATAPPLLSSRAGTSSSPASDFSFPLAGAVAAGGSGSGGGGGGGNMFASSEDALTTPTGSCASGLSFLASPGRPEKPMGSTASGGFAFVASQKQPTAPLGYSAGGGFSFLTSPKRPAVIAGPTANGGFVFPPEPPLTPTGSNASGGGASLSYEPSLSPKKWHSSRAIAPLPSPTPASTGSTDSAGFSFFPSPGPAFGNAGSPGLAAAKQLSPTVGTDPSPSFVFSTWPAHKSSGGSKRRSRRNLRIATPRRGSTRPRDEQQPVTPPPQKVAKTAAGDASRSSILSESAGRPCCTFFTSPAKAAKQESKNSCSKASRSGATSPARPSSSVEKTITPEREVEVSSAEREAPRPSSPAAACTGVEVVVRVTCKCGVHKEFSFDHSH</sequence>
<feature type="compositionally biased region" description="Low complexity" evidence="1">
    <location>
        <begin position="271"/>
        <end position="291"/>
    </location>
</feature>
<gene>
    <name evidence="2" type="ORF">E2562_003225</name>
</gene>
<feature type="compositionally biased region" description="Polar residues" evidence="1">
    <location>
        <begin position="298"/>
        <end position="312"/>
    </location>
</feature>
<evidence type="ECO:0000313" key="2">
    <source>
        <dbReference type="EMBL" id="KAF0928407.1"/>
    </source>
</evidence>
<protein>
    <submittedName>
        <fullName evidence="2">Uncharacterized protein</fullName>
    </submittedName>
</protein>
<reference evidence="2 3" key="1">
    <citation type="submission" date="2019-11" db="EMBL/GenBank/DDBJ databases">
        <title>Whole genome sequence of Oryza granulata.</title>
        <authorList>
            <person name="Li W."/>
        </authorList>
    </citation>
    <scope>NUCLEOTIDE SEQUENCE [LARGE SCALE GENOMIC DNA]</scope>
    <source>
        <strain evidence="3">cv. Menghai</strain>
        <tissue evidence="2">Leaf</tissue>
    </source>
</reference>
<evidence type="ECO:0000313" key="3">
    <source>
        <dbReference type="Proteomes" id="UP000479710"/>
    </source>
</evidence>
<name>A0A6G1EUV0_9ORYZ</name>
<feature type="region of interest" description="Disordered" evidence="1">
    <location>
        <begin position="217"/>
        <end position="445"/>
    </location>
</feature>
<feature type="compositionally biased region" description="Polar residues" evidence="1">
    <location>
        <begin position="396"/>
        <end position="419"/>
    </location>
</feature>
<dbReference type="Proteomes" id="UP000479710">
    <property type="component" value="Unassembled WGS sequence"/>
</dbReference>
<proteinExistence type="predicted"/>
<dbReference type="OrthoDB" id="693905at2759"/>
<organism evidence="2 3">
    <name type="scientific">Oryza meyeriana var. granulata</name>
    <dbReference type="NCBI Taxonomy" id="110450"/>
    <lineage>
        <taxon>Eukaryota</taxon>
        <taxon>Viridiplantae</taxon>
        <taxon>Streptophyta</taxon>
        <taxon>Embryophyta</taxon>
        <taxon>Tracheophyta</taxon>
        <taxon>Spermatophyta</taxon>
        <taxon>Magnoliopsida</taxon>
        <taxon>Liliopsida</taxon>
        <taxon>Poales</taxon>
        <taxon>Poaceae</taxon>
        <taxon>BOP clade</taxon>
        <taxon>Oryzoideae</taxon>
        <taxon>Oryzeae</taxon>
        <taxon>Oryzinae</taxon>
        <taxon>Oryza</taxon>
        <taxon>Oryza meyeriana</taxon>
    </lineage>
</organism>
<evidence type="ECO:0000256" key="1">
    <source>
        <dbReference type="SAM" id="MobiDB-lite"/>
    </source>
</evidence>
<feature type="compositionally biased region" description="Basic and acidic residues" evidence="1">
    <location>
        <begin position="421"/>
        <end position="437"/>
    </location>
</feature>
<dbReference type="EMBL" id="SPHZ02000002">
    <property type="protein sequence ID" value="KAF0928407.1"/>
    <property type="molecule type" value="Genomic_DNA"/>
</dbReference>